<dbReference type="AlphaFoldDB" id="A0A0R1M8L2"/>
<keyword evidence="2" id="KW-1185">Reference proteome</keyword>
<dbReference type="PATRIC" id="fig|1423777.3.peg.1659"/>
<proteinExistence type="predicted"/>
<dbReference type="RefSeq" id="WP_057896442.1">
    <property type="nucleotide sequence ID" value="NZ_AZEH01000039.1"/>
</dbReference>
<gene>
    <name evidence="1" type="ORF">FD46_GL001608</name>
</gene>
<reference evidence="1 2" key="1">
    <citation type="journal article" date="2015" name="Genome Announc.">
        <title>Expanding the biotechnology potential of lactobacilli through comparative genomics of 213 strains and associated genera.</title>
        <authorList>
            <person name="Sun Z."/>
            <person name="Harris H.M."/>
            <person name="McCann A."/>
            <person name="Guo C."/>
            <person name="Argimon S."/>
            <person name="Zhang W."/>
            <person name="Yang X."/>
            <person name="Jeffery I.B."/>
            <person name="Cooney J.C."/>
            <person name="Kagawa T.F."/>
            <person name="Liu W."/>
            <person name="Song Y."/>
            <person name="Salvetti E."/>
            <person name="Wrobel A."/>
            <person name="Rasinkangas P."/>
            <person name="Parkhill J."/>
            <person name="Rea M.C."/>
            <person name="O'Sullivan O."/>
            <person name="Ritari J."/>
            <person name="Douillard F.P."/>
            <person name="Paul Ross R."/>
            <person name="Yang R."/>
            <person name="Briner A.E."/>
            <person name="Felis G.E."/>
            <person name="de Vos W.M."/>
            <person name="Barrangou R."/>
            <person name="Klaenhammer T.R."/>
            <person name="Caufield P.W."/>
            <person name="Cui Y."/>
            <person name="Zhang H."/>
            <person name="O'Toole P.W."/>
        </authorList>
    </citation>
    <scope>NUCLEOTIDE SEQUENCE [LARGE SCALE GENOMIC DNA]</scope>
    <source>
        <strain evidence="1 2">DSM 19972</strain>
    </source>
</reference>
<dbReference type="EMBL" id="AZEH01000039">
    <property type="protein sequence ID" value="KRL04478.1"/>
    <property type="molecule type" value="Genomic_DNA"/>
</dbReference>
<organism evidence="1 2">
    <name type="scientific">Liquorilactobacillus oeni DSM 19972</name>
    <dbReference type="NCBI Taxonomy" id="1423777"/>
    <lineage>
        <taxon>Bacteria</taxon>
        <taxon>Bacillati</taxon>
        <taxon>Bacillota</taxon>
        <taxon>Bacilli</taxon>
        <taxon>Lactobacillales</taxon>
        <taxon>Lactobacillaceae</taxon>
        <taxon>Liquorilactobacillus</taxon>
    </lineage>
</organism>
<evidence type="ECO:0000313" key="2">
    <source>
        <dbReference type="Proteomes" id="UP000051686"/>
    </source>
</evidence>
<name>A0A0R1M8L2_9LACO</name>
<accession>A0A0R1M8L2</accession>
<dbReference type="Proteomes" id="UP000051686">
    <property type="component" value="Unassembled WGS sequence"/>
</dbReference>
<dbReference type="OrthoDB" id="2112617at2"/>
<protein>
    <submittedName>
        <fullName evidence="1">Uncharacterized protein</fullName>
    </submittedName>
</protein>
<comment type="caution">
    <text evidence="1">The sequence shown here is derived from an EMBL/GenBank/DDBJ whole genome shotgun (WGS) entry which is preliminary data.</text>
</comment>
<sequence>MGIFNNNKIKGILADRGLNEVSKETSEQIEAIMGNLQKHRLLRDSDHVDFDTESNEMKVEFLRALVEQNWIIIAQNEQMVSSLKEIKKSLNPSSNKP</sequence>
<evidence type="ECO:0000313" key="1">
    <source>
        <dbReference type="EMBL" id="KRL04478.1"/>
    </source>
</evidence>